<dbReference type="SUPFAM" id="SSF47203">
    <property type="entry name" value="Acyl-CoA dehydrogenase C-terminal domain-like"/>
    <property type="match status" value="1"/>
</dbReference>
<dbReference type="SUPFAM" id="SSF56645">
    <property type="entry name" value="Acyl-CoA dehydrogenase NM domain-like"/>
    <property type="match status" value="1"/>
</dbReference>
<dbReference type="RefSeq" id="WP_091117829.1">
    <property type="nucleotide sequence ID" value="NZ_FMHY01000002.1"/>
</dbReference>
<feature type="domain" description="Acyl-CoA oxidase/dehydrogenase middle" evidence="7">
    <location>
        <begin position="128"/>
        <end position="227"/>
    </location>
</feature>
<feature type="domain" description="Acyl-CoA dehydrogenase/oxidase N-terminal" evidence="8">
    <location>
        <begin position="13"/>
        <end position="123"/>
    </location>
</feature>
<name>A0A1C6U952_9ACTN</name>
<dbReference type="EMBL" id="FMHY01000002">
    <property type="protein sequence ID" value="SCL50567.1"/>
    <property type="molecule type" value="Genomic_DNA"/>
</dbReference>
<dbReference type="AlphaFoldDB" id="A0A1C6U952"/>
<dbReference type="Pfam" id="PF02770">
    <property type="entry name" value="Acyl-CoA_dh_M"/>
    <property type="match status" value="1"/>
</dbReference>
<dbReference type="Pfam" id="PF00441">
    <property type="entry name" value="Acyl-CoA_dh_1"/>
    <property type="match status" value="1"/>
</dbReference>
<sequence>MADLIESSAFHLTEEQIAIREAIDELCKPFDNDYWRALDEERRYPEEFVNTLYDAGWMSMLIPEEYGGGGADIRDAAVVLEQLERRGCHAGAARAGMYTMGAILRHGSPEQKAAWLPRIASGELRLQSFGVTEPDAGSDTTRIRTFARREGDEYVVNGNKIFISRVQHSDLLLLLTRTTKREDSAKPTDGFTVLLVDLRKALADGTIRATPIKTMVNHETNELAIENLRVPVANRIGEEGKGFRVILSGMNSERVIVTSEYIGAGFYLIGRAVEYANEREVFGRKIGMNQGVQFPIAQAYTNLQAASLMRWRAAELYAAGGNPRFEVNAAKLLASQALWQAANAAFDTFGGYAAAEEYGIERKFREARLPSTAPISNNIVLAGIAHGTLGLPKSF</sequence>
<evidence type="ECO:0000259" key="8">
    <source>
        <dbReference type="Pfam" id="PF02771"/>
    </source>
</evidence>
<keyword evidence="3 5" id="KW-0285">Flavoprotein</keyword>
<dbReference type="PIRSF" id="PIRSF016578">
    <property type="entry name" value="HsaA"/>
    <property type="match status" value="1"/>
</dbReference>
<dbReference type="Pfam" id="PF02771">
    <property type="entry name" value="Acyl-CoA_dh_N"/>
    <property type="match status" value="1"/>
</dbReference>
<gene>
    <name evidence="9" type="ORF">GA0070604_2160</name>
</gene>
<evidence type="ECO:0000256" key="5">
    <source>
        <dbReference type="RuleBase" id="RU362125"/>
    </source>
</evidence>
<dbReference type="Gene3D" id="2.40.110.10">
    <property type="entry name" value="Butyryl-CoA Dehydrogenase, subunit A, domain 2"/>
    <property type="match status" value="1"/>
</dbReference>
<evidence type="ECO:0000256" key="1">
    <source>
        <dbReference type="ARBA" id="ARBA00001974"/>
    </source>
</evidence>
<dbReference type="InterPro" id="IPR046373">
    <property type="entry name" value="Acyl-CoA_Oxase/DH_mid-dom_sf"/>
</dbReference>
<keyword evidence="4 5" id="KW-0274">FAD</keyword>
<dbReference type="STRING" id="227316.GA0070604_2160"/>
<accession>A0A1C6U952</accession>
<dbReference type="InterPro" id="IPR013786">
    <property type="entry name" value="AcylCoA_DH/ox_N"/>
</dbReference>
<dbReference type="InterPro" id="IPR037069">
    <property type="entry name" value="AcylCoA_DH/ox_N_sf"/>
</dbReference>
<comment type="cofactor">
    <cofactor evidence="1 5">
        <name>FAD</name>
        <dbReference type="ChEBI" id="CHEBI:57692"/>
    </cofactor>
</comment>
<evidence type="ECO:0000313" key="9">
    <source>
        <dbReference type="EMBL" id="SCL50567.1"/>
    </source>
</evidence>
<organism evidence="9 10">
    <name type="scientific">Micromonospora eburnea</name>
    <dbReference type="NCBI Taxonomy" id="227316"/>
    <lineage>
        <taxon>Bacteria</taxon>
        <taxon>Bacillati</taxon>
        <taxon>Actinomycetota</taxon>
        <taxon>Actinomycetes</taxon>
        <taxon>Micromonosporales</taxon>
        <taxon>Micromonosporaceae</taxon>
        <taxon>Micromonospora</taxon>
    </lineage>
</organism>
<dbReference type="GO" id="GO:0003995">
    <property type="term" value="F:acyl-CoA dehydrogenase activity"/>
    <property type="evidence" value="ECO:0007669"/>
    <property type="project" value="TreeGrafter"/>
</dbReference>
<evidence type="ECO:0000259" key="6">
    <source>
        <dbReference type="Pfam" id="PF00441"/>
    </source>
</evidence>
<protein>
    <submittedName>
        <fullName evidence="9">Acyl-CoA dehydrogenase</fullName>
    </submittedName>
</protein>
<comment type="similarity">
    <text evidence="2 5">Belongs to the acyl-CoA dehydrogenase family.</text>
</comment>
<dbReference type="PANTHER" id="PTHR43884">
    <property type="entry name" value="ACYL-COA DEHYDROGENASE"/>
    <property type="match status" value="1"/>
</dbReference>
<dbReference type="Gene3D" id="1.20.140.10">
    <property type="entry name" value="Butyryl-CoA Dehydrogenase, subunit A, domain 3"/>
    <property type="match status" value="1"/>
</dbReference>
<dbReference type="OrthoDB" id="3176804at2"/>
<dbReference type="Gene3D" id="1.10.540.10">
    <property type="entry name" value="Acyl-CoA dehydrogenase/oxidase, N-terminal domain"/>
    <property type="match status" value="1"/>
</dbReference>
<dbReference type="InterPro" id="IPR006091">
    <property type="entry name" value="Acyl-CoA_Oxase/DH_mid-dom"/>
</dbReference>
<evidence type="ECO:0000259" key="7">
    <source>
        <dbReference type="Pfam" id="PF02770"/>
    </source>
</evidence>
<keyword evidence="5" id="KW-0560">Oxidoreductase</keyword>
<keyword evidence="10" id="KW-1185">Reference proteome</keyword>
<evidence type="ECO:0000256" key="3">
    <source>
        <dbReference type="ARBA" id="ARBA00022630"/>
    </source>
</evidence>
<reference evidence="10" key="1">
    <citation type="submission" date="2016-06" db="EMBL/GenBank/DDBJ databases">
        <authorList>
            <person name="Varghese N."/>
            <person name="Submissions Spin"/>
        </authorList>
    </citation>
    <scope>NUCLEOTIDE SEQUENCE [LARGE SCALE GENOMIC DNA]</scope>
    <source>
        <strain evidence="10">DSM 44814</strain>
    </source>
</reference>
<dbReference type="PANTHER" id="PTHR43884:SF12">
    <property type="entry name" value="ISOVALERYL-COA DEHYDROGENASE, MITOCHONDRIAL-RELATED"/>
    <property type="match status" value="1"/>
</dbReference>
<dbReference type="InterPro" id="IPR009100">
    <property type="entry name" value="AcylCoA_DH/oxidase_NM_dom_sf"/>
</dbReference>
<evidence type="ECO:0000256" key="4">
    <source>
        <dbReference type="ARBA" id="ARBA00022827"/>
    </source>
</evidence>
<feature type="domain" description="Acyl-CoA dehydrogenase/oxidase C-terminal" evidence="6">
    <location>
        <begin position="240"/>
        <end position="371"/>
    </location>
</feature>
<proteinExistence type="inferred from homology"/>
<dbReference type="GO" id="GO:0050660">
    <property type="term" value="F:flavin adenine dinucleotide binding"/>
    <property type="evidence" value="ECO:0007669"/>
    <property type="project" value="InterPro"/>
</dbReference>
<evidence type="ECO:0000256" key="2">
    <source>
        <dbReference type="ARBA" id="ARBA00009347"/>
    </source>
</evidence>
<evidence type="ECO:0000313" key="10">
    <source>
        <dbReference type="Proteomes" id="UP000199696"/>
    </source>
</evidence>
<dbReference type="InterPro" id="IPR036250">
    <property type="entry name" value="AcylCo_DH-like_C"/>
</dbReference>
<dbReference type="InterPro" id="IPR009075">
    <property type="entry name" value="AcylCo_DH/oxidase_C"/>
</dbReference>
<dbReference type="Proteomes" id="UP000199696">
    <property type="component" value="Unassembled WGS sequence"/>
</dbReference>